<evidence type="ECO:0000256" key="1">
    <source>
        <dbReference type="ARBA" id="ARBA00022649"/>
    </source>
</evidence>
<dbReference type="Proteomes" id="UP001336314">
    <property type="component" value="Unassembled WGS sequence"/>
</dbReference>
<sequence length="207" mass="23545">MQAYNHSQSLPLLSHSWHLTMVDNLPSIFFGGHGILCKNELSKQQVAYTDISLATAQQRRHAKRVLGRPVHDFVPTFVTQRNPMMFCRRMEHARLVWLKIDLTKMDPKQCVTSRYNVAANCERFAPGVCAAIIDWPVIQATYWKDFQNGSVARGAEVLVHNRIPLKAIVAAEVANPNLLAQLETDYGLATHMNPDAFFYQTYQRAYA</sequence>
<keyword evidence="1 6" id="KW-1277">Toxin-antitoxin system</keyword>
<comment type="catalytic activity">
    <reaction evidence="6">
        <text>a thymidine in DNA + NAD(+) = an N-(ADP-alpha-D-ribosyl)-thymidine in DNA + nicotinamide + H(+)</text>
        <dbReference type="Rhea" id="RHEA:71651"/>
        <dbReference type="Rhea" id="RHEA-COMP:13556"/>
        <dbReference type="Rhea" id="RHEA-COMP:18051"/>
        <dbReference type="ChEBI" id="CHEBI:15378"/>
        <dbReference type="ChEBI" id="CHEBI:17154"/>
        <dbReference type="ChEBI" id="CHEBI:57540"/>
        <dbReference type="ChEBI" id="CHEBI:137386"/>
        <dbReference type="ChEBI" id="CHEBI:191199"/>
    </reaction>
</comment>
<dbReference type="PROSITE" id="PS52018">
    <property type="entry name" value="DART"/>
    <property type="match status" value="1"/>
</dbReference>
<proteinExistence type="inferred from homology"/>
<comment type="caution">
    <text evidence="8">The sequence shown here is derived from an EMBL/GenBank/DDBJ whole genome shotgun (WGS) entry which is preliminary data.</text>
</comment>
<gene>
    <name evidence="8" type="ORF">QWY20_16375</name>
</gene>
<evidence type="ECO:0000256" key="3">
    <source>
        <dbReference type="ARBA" id="ARBA00022679"/>
    </source>
</evidence>
<feature type="active site" evidence="6">
    <location>
        <position position="156"/>
    </location>
</feature>
<reference evidence="8 9" key="1">
    <citation type="submission" date="2023-07" db="EMBL/GenBank/DDBJ databases">
        <title>Alkalimonas sp., MEB108 novel, alkaliphilic bacterium isolated from Lonar Lake, India.</title>
        <authorList>
            <person name="Joshi A."/>
            <person name="Thite S."/>
        </authorList>
    </citation>
    <scope>NUCLEOTIDE SEQUENCE [LARGE SCALE GENOMIC DNA]</scope>
    <source>
        <strain evidence="8 9">MEB108</strain>
    </source>
</reference>
<dbReference type="RefSeq" id="WP_330130085.1">
    <property type="nucleotide sequence ID" value="NZ_JAUHLI010000020.1"/>
</dbReference>
<comment type="caution">
    <text evidence="6">Lacks conserved residue(s) required for the propagation of feature annotation.</text>
</comment>
<comment type="similarity">
    <text evidence="6">Belongs to the DarT ADP-ribosyltransferase family.</text>
</comment>
<evidence type="ECO:0000256" key="6">
    <source>
        <dbReference type="PROSITE-ProRule" id="PRU01362"/>
    </source>
</evidence>
<keyword evidence="2 6" id="KW-0328">Glycosyltransferase</keyword>
<keyword evidence="4 6" id="KW-0548">Nucleotidyltransferase</keyword>
<evidence type="ECO:0000259" key="7">
    <source>
        <dbReference type="PROSITE" id="PS52018"/>
    </source>
</evidence>
<feature type="binding site" evidence="6">
    <location>
        <begin position="18"/>
        <end position="20"/>
    </location>
    <ligand>
        <name>NAD(+)</name>
        <dbReference type="ChEBI" id="CHEBI:57540"/>
    </ligand>
</feature>
<keyword evidence="3 6" id="KW-0808">Transferase</keyword>
<evidence type="ECO:0000256" key="5">
    <source>
        <dbReference type="ARBA" id="ARBA00023125"/>
    </source>
</evidence>
<feature type="active site" description="Proton acceptor" evidence="6">
    <location>
        <position position="60"/>
    </location>
</feature>
<name>A0ABU7J956_9GAMM</name>
<protein>
    <submittedName>
        <fullName evidence="8">DUF4433 domain-containing protein</fullName>
    </submittedName>
</protein>
<feature type="binding site" evidence="6">
    <location>
        <position position="60"/>
    </location>
    <ligand>
        <name>NAD(+)</name>
        <dbReference type="ChEBI" id="CHEBI:57540"/>
    </ligand>
</feature>
<evidence type="ECO:0000256" key="2">
    <source>
        <dbReference type="ARBA" id="ARBA00022676"/>
    </source>
</evidence>
<evidence type="ECO:0000313" key="8">
    <source>
        <dbReference type="EMBL" id="MEE2003036.1"/>
    </source>
</evidence>
<dbReference type="EMBL" id="JAUHLI010000020">
    <property type="protein sequence ID" value="MEE2003036.1"/>
    <property type="molecule type" value="Genomic_DNA"/>
</dbReference>
<keyword evidence="5 6" id="KW-0238">DNA-binding</keyword>
<dbReference type="Pfam" id="PF14487">
    <property type="entry name" value="DarT"/>
    <property type="match status" value="1"/>
</dbReference>
<keyword evidence="9" id="KW-1185">Reference proteome</keyword>
<feature type="domain" description="DarT" evidence="7">
    <location>
        <begin position="14"/>
        <end position="204"/>
    </location>
</feature>
<evidence type="ECO:0000313" key="9">
    <source>
        <dbReference type="Proteomes" id="UP001336314"/>
    </source>
</evidence>
<organism evidence="8 9">
    <name type="scientific">Alkalimonas cellulosilytica</name>
    <dbReference type="NCBI Taxonomy" id="3058395"/>
    <lineage>
        <taxon>Bacteria</taxon>
        <taxon>Pseudomonadati</taxon>
        <taxon>Pseudomonadota</taxon>
        <taxon>Gammaproteobacteria</taxon>
        <taxon>Alkalimonas</taxon>
    </lineage>
</organism>
<accession>A0ABU7J956</accession>
<evidence type="ECO:0000256" key="4">
    <source>
        <dbReference type="ARBA" id="ARBA00022695"/>
    </source>
</evidence>
<dbReference type="InterPro" id="IPR029494">
    <property type="entry name" value="DarT"/>
</dbReference>